<reference evidence="6" key="2">
    <citation type="submission" date="2025-09" db="UniProtKB">
        <authorList>
            <consortium name="Ensembl"/>
        </authorList>
    </citation>
    <scope>IDENTIFICATION</scope>
</reference>
<evidence type="ECO:0000313" key="7">
    <source>
        <dbReference type="Proteomes" id="UP000472270"/>
    </source>
</evidence>
<accession>A0A673IJ56</accession>
<evidence type="ECO:0000256" key="2">
    <source>
        <dbReference type="ARBA" id="ARBA00022729"/>
    </source>
</evidence>
<dbReference type="Proteomes" id="UP000472270">
    <property type="component" value="Unassembled WGS sequence"/>
</dbReference>
<evidence type="ECO:0000256" key="4">
    <source>
        <dbReference type="ARBA" id="ARBA00023180"/>
    </source>
</evidence>
<evidence type="ECO:0000256" key="1">
    <source>
        <dbReference type="ARBA" id="ARBA00004370"/>
    </source>
</evidence>
<dbReference type="Gene3D" id="2.60.40.10">
    <property type="entry name" value="Immunoglobulins"/>
    <property type="match status" value="1"/>
</dbReference>
<dbReference type="Pfam" id="PF07686">
    <property type="entry name" value="V-set"/>
    <property type="match status" value="1"/>
</dbReference>
<dbReference type="SUPFAM" id="SSF48726">
    <property type="entry name" value="Immunoglobulin"/>
    <property type="match status" value="1"/>
</dbReference>
<name>A0A673IJ56_9TELE</name>
<organism evidence="6 7">
    <name type="scientific">Sinocyclocheilus rhinocerous</name>
    <dbReference type="NCBI Taxonomy" id="307959"/>
    <lineage>
        <taxon>Eukaryota</taxon>
        <taxon>Metazoa</taxon>
        <taxon>Chordata</taxon>
        <taxon>Craniata</taxon>
        <taxon>Vertebrata</taxon>
        <taxon>Euteleostomi</taxon>
        <taxon>Actinopterygii</taxon>
        <taxon>Neopterygii</taxon>
        <taxon>Teleostei</taxon>
        <taxon>Ostariophysi</taxon>
        <taxon>Cypriniformes</taxon>
        <taxon>Cyprinidae</taxon>
        <taxon>Cyprininae</taxon>
        <taxon>Sinocyclocheilus</taxon>
    </lineage>
</organism>
<dbReference type="InterPro" id="IPR013783">
    <property type="entry name" value="Ig-like_fold"/>
</dbReference>
<reference evidence="6" key="1">
    <citation type="submission" date="2025-08" db="UniProtKB">
        <authorList>
            <consortium name="Ensembl"/>
        </authorList>
    </citation>
    <scope>IDENTIFICATION</scope>
</reference>
<keyword evidence="2" id="KW-0732">Signal</keyword>
<dbReference type="InterPro" id="IPR036179">
    <property type="entry name" value="Ig-like_dom_sf"/>
</dbReference>
<sequence>FKFVHFAEISVFVQTGASVKLDIQTQQLPEFDLFYWMNDKSEEIVRYINGTKKVRHHTFFENRLDFNAKTFSLTLKNMQKTDSGLYRARASADSDINIVTYRVSVIDAVKTPVLIVNSNRSSPDSCSFTCNGSNSIISSIYNSSSCSREEVTSSDNHTLRLSCSGDSIICNYSNPVSWKTVNELCTVNQGAKQKEQTIYAEVDVSFILLFFINH</sequence>
<keyword evidence="4" id="KW-0325">Glycoprotein</keyword>
<evidence type="ECO:0000259" key="5">
    <source>
        <dbReference type="Pfam" id="PF07686"/>
    </source>
</evidence>
<comment type="subcellular location">
    <subcellularLocation>
        <location evidence="1">Membrane</location>
    </subcellularLocation>
</comment>
<dbReference type="PANTHER" id="PTHR12080:SF56">
    <property type="entry name" value="NATURAL KILLER CELL RECEPTOR 2B4"/>
    <property type="match status" value="1"/>
</dbReference>
<protein>
    <recommendedName>
        <fullName evidence="5">Immunoglobulin V-set domain-containing protein</fullName>
    </recommendedName>
</protein>
<dbReference type="InterPro" id="IPR015631">
    <property type="entry name" value="CD2/SLAM_rcpt"/>
</dbReference>
<dbReference type="Ensembl" id="ENSSRHT00000040943.1">
    <property type="protein sequence ID" value="ENSSRHP00000039810.1"/>
    <property type="gene ID" value="ENSSRHG00000020261.1"/>
</dbReference>
<keyword evidence="3" id="KW-0472">Membrane</keyword>
<dbReference type="InterPro" id="IPR013106">
    <property type="entry name" value="Ig_V-set"/>
</dbReference>
<keyword evidence="7" id="KW-1185">Reference proteome</keyword>
<dbReference type="PANTHER" id="PTHR12080">
    <property type="entry name" value="SIGNALING LYMPHOCYTIC ACTIVATION MOLECULE"/>
    <property type="match status" value="1"/>
</dbReference>
<evidence type="ECO:0000256" key="3">
    <source>
        <dbReference type="ARBA" id="ARBA00023136"/>
    </source>
</evidence>
<dbReference type="AlphaFoldDB" id="A0A673IJ56"/>
<dbReference type="GO" id="GO:0016020">
    <property type="term" value="C:membrane"/>
    <property type="evidence" value="ECO:0007669"/>
    <property type="project" value="UniProtKB-SubCell"/>
</dbReference>
<feature type="domain" description="Immunoglobulin V-set" evidence="5">
    <location>
        <begin position="10"/>
        <end position="90"/>
    </location>
</feature>
<proteinExistence type="predicted"/>
<evidence type="ECO:0000313" key="6">
    <source>
        <dbReference type="Ensembl" id="ENSSRHP00000039810.1"/>
    </source>
</evidence>